<gene>
    <name evidence="1" type="ORF">BJ878DRAFT_571780</name>
</gene>
<reference evidence="1" key="1">
    <citation type="journal article" date="2021" name="IMA Fungus">
        <title>Genomic characterization of three marine fungi, including Emericellopsis atlantica sp. nov. with signatures of a generalist lifestyle and marine biomass degradation.</title>
        <authorList>
            <person name="Hagestad O.C."/>
            <person name="Hou L."/>
            <person name="Andersen J.H."/>
            <person name="Hansen E.H."/>
            <person name="Altermark B."/>
            <person name="Li C."/>
            <person name="Kuhnert E."/>
            <person name="Cox R.J."/>
            <person name="Crous P.W."/>
            <person name="Spatafora J.W."/>
            <person name="Lail K."/>
            <person name="Amirebrahimi M."/>
            <person name="Lipzen A."/>
            <person name="Pangilinan J."/>
            <person name="Andreopoulos W."/>
            <person name="Hayes R.D."/>
            <person name="Ng V."/>
            <person name="Grigoriev I.V."/>
            <person name="Jackson S.A."/>
            <person name="Sutton T.D.S."/>
            <person name="Dobson A.D.W."/>
            <person name="Rama T."/>
        </authorList>
    </citation>
    <scope>NUCLEOTIDE SEQUENCE</scope>
    <source>
        <strain evidence="1">TRa3180A</strain>
    </source>
</reference>
<sequence>MPVPKFKLSLLQSRFMASITASMTLLMLYFVFSNAHFAYAADVPSIQAEDHSHDRLLATPFLDADEEGLDLRDIGGYRDTLLGYGNEFIGRAPQAATSADTEVLINNRPITDNVVQGETNQYSFLKASVFGTLSPATYTFPSALGLRDIHANLVEDDVDIEEAWPGGTKAADVELKRRQTTGDSRTVYISVNTCVQPAPVQNTTTDPPPQLKLYISQSHNNTTPGPTKSSNAQEIYSLVSGAIMVQINATDDVFLGVYGEQTTDYKDVWSSQIAVSIDGFYHTFHNGSYANLTIVDTDSSASLLLTSPLAEANQSSSLYEAWMKAPSPYVLFASKVGDQLINGLQNSYCGLAMNAAIRPVINSTVSVNVDRSITNLTWDGLNYPKQQFYVTDLSPSSTYNVFLGMYGNSTDSGDFAGGGGQIWPAQNITTLTNNNCAIISGLSFCSNTAYAVPSNPKYNVSELAAFYDNYTQTQFGYFEKALAQISCETTSSARYSLARNCSDCTDAYKDWVCAVTIPRCTDWAPALSSAPWLQERNLVQEFPNSTILWDYDLYKATNDSSLLAPKQSRRVDIDTDIAPGPYNEVLPCDDLCLHIVQSCPAAFGFSCPRPGDTGFNQSYGVTSEKTNMEGCNYPGNQGEGSWGHRSEVSSLVLVTLAVMHWML</sequence>
<proteinExistence type="predicted"/>
<protein>
    <submittedName>
        <fullName evidence="1">Stretch-activated Ca2+-permeable channel component-domain-containing protein</fullName>
    </submittedName>
</protein>
<dbReference type="GO" id="GO:0098703">
    <property type="term" value="P:calcium ion import across plasma membrane"/>
    <property type="evidence" value="ECO:0007669"/>
    <property type="project" value="InterPro"/>
</dbReference>
<dbReference type="Pfam" id="PF12929">
    <property type="entry name" value="Mid1"/>
    <property type="match status" value="1"/>
</dbReference>
<dbReference type="OrthoDB" id="5405745at2759"/>
<name>A0A9P7ZCJ7_9HELO</name>
<accession>A0A9P7ZCJ7</accession>
<comment type="caution">
    <text evidence="1">The sequence shown here is derived from an EMBL/GenBank/DDBJ whole genome shotgun (WGS) entry which is preliminary data.</text>
</comment>
<keyword evidence="2" id="KW-1185">Reference proteome</keyword>
<dbReference type="Proteomes" id="UP000887226">
    <property type="component" value="Unassembled WGS sequence"/>
</dbReference>
<dbReference type="InterPro" id="IPR024338">
    <property type="entry name" value="MID1/Yam8"/>
</dbReference>
<dbReference type="PANTHER" id="PTHR39142">
    <property type="entry name" value="MID1P"/>
    <property type="match status" value="1"/>
</dbReference>
<dbReference type="EMBL" id="MU253738">
    <property type="protein sequence ID" value="KAG9249212.1"/>
    <property type="molecule type" value="Genomic_DNA"/>
</dbReference>
<dbReference type="AlphaFoldDB" id="A0A9P7ZCJ7"/>
<dbReference type="GO" id="GO:0005262">
    <property type="term" value="F:calcium channel activity"/>
    <property type="evidence" value="ECO:0007669"/>
    <property type="project" value="InterPro"/>
</dbReference>
<evidence type="ECO:0000313" key="1">
    <source>
        <dbReference type="EMBL" id="KAG9249212.1"/>
    </source>
</evidence>
<dbReference type="PANTHER" id="PTHR39142:SF1">
    <property type="entry name" value="AEL197CP"/>
    <property type="match status" value="1"/>
</dbReference>
<evidence type="ECO:0000313" key="2">
    <source>
        <dbReference type="Proteomes" id="UP000887226"/>
    </source>
</evidence>
<organism evidence="1 2">
    <name type="scientific">Calycina marina</name>
    <dbReference type="NCBI Taxonomy" id="1763456"/>
    <lineage>
        <taxon>Eukaryota</taxon>
        <taxon>Fungi</taxon>
        <taxon>Dikarya</taxon>
        <taxon>Ascomycota</taxon>
        <taxon>Pezizomycotina</taxon>
        <taxon>Leotiomycetes</taxon>
        <taxon>Helotiales</taxon>
        <taxon>Pezizellaceae</taxon>
        <taxon>Calycina</taxon>
    </lineage>
</organism>